<dbReference type="Pfam" id="PF02601">
    <property type="entry name" value="Exonuc_VII_L"/>
    <property type="match status" value="1"/>
</dbReference>
<dbReference type="InterPro" id="IPR025824">
    <property type="entry name" value="OB-fold_nuc-bd_dom"/>
</dbReference>
<dbReference type="PANTHER" id="PTHR30008">
    <property type="entry name" value="EXODEOXYRIBONUCLEASE 7 LARGE SUBUNIT"/>
    <property type="match status" value="1"/>
</dbReference>
<dbReference type="GO" id="GO:0003676">
    <property type="term" value="F:nucleic acid binding"/>
    <property type="evidence" value="ECO:0007669"/>
    <property type="project" value="InterPro"/>
</dbReference>
<dbReference type="Proteomes" id="UP000011689">
    <property type="component" value="Unassembled WGS sequence"/>
</dbReference>
<keyword evidence="3" id="KW-0378">Hydrolase</keyword>
<dbReference type="InterPro" id="IPR020579">
    <property type="entry name" value="Exonuc_VII_lsu_C"/>
</dbReference>
<protein>
    <submittedName>
        <fullName evidence="7">Exonuclease VII, large subunit</fullName>
    </submittedName>
</protein>
<dbReference type="InterPro" id="IPR003753">
    <property type="entry name" value="Exonuc_VII_L"/>
</dbReference>
<evidence type="ECO:0000256" key="3">
    <source>
        <dbReference type="ARBA" id="ARBA00022801"/>
    </source>
</evidence>
<dbReference type="GO" id="GO:0006308">
    <property type="term" value="P:DNA catabolic process"/>
    <property type="evidence" value="ECO:0007669"/>
    <property type="project" value="InterPro"/>
</dbReference>
<dbReference type="RefSeq" id="WP_008580663.1">
    <property type="nucleotide sequence ID" value="NZ_AOJO01000003.1"/>
</dbReference>
<dbReference type="NCBIfam" id="TIGR00237">
    <property type="entry name" value="xseA"/>
    <property type="match status" value="1"/>
</dbReference>
<evidence type="ECO:0000256" key="2">
    <source>
        <dbReference type="ARBA" id="ARBA00022722"/>
    </source>
</evidence>
<dbReference type="PANTHER" id="PTHR30008:SF0">
    <property type="entry name" value="EXODEOXYRIBONUCLEASE 7 LARGE SUBUNIT"/>
    <property type="match status" value="1"/>
</dbReference>
<feature type="domain" description="Exonuclease VII large subunit C-terminal" evidence="5">
    <location>
        <begin position="137"/>
        <end position="249"/>
    </location>
</feature>
<evidence type="ECO:0000259" key="5">
    <source>
        <dbReference type="Pfam" id="PF02601"/>
    </source>
</evidence>
<reference evidence="7 8" key="1">
    <citation type="journal article" date="2014" name="PLoS Genet.">
        <title>Phylogenetically driven sequencing of extremely halophilic archaea reveals strategies for static and dynamic osmo-response.</title>
        <authorList>
            <person name="Becker E.A."/>
            <person name="Seitzer P.M."/>
            <person name="Tritt A."/>
            <person name="Larsen D."/>
            <person name="Krusor M."/>
            <person name="Yao A.I."/>
            <person name="Wu D."/>
            <person name="Madern D."/>
            <person name="Eisen J.A."/>
            <person name="Darling A.E."/>
            <person name="Facciotti M.T."/>
        </authorList>
    </citation>
    <scope>NUCLEOTIDE SEQUENCE [LARGE SCALE GENOMIC DNA]</scope>
    <source>
        <strain evidence="7 8">ATCC 700873</strain>
    </source>
</reference>
<name>M0FUM3_9EURY</name>
<dbReference type="GO" id="GO:0009318">
    <property type="term" value="C:exodeoxyribonuclease VII complex"/>
    <property type="evidence" value="ECO:0007669"/>
    <property type="project" value="InterPro"/>
</dbReference>
<dbReference type="AlphaFoldDB" id="M0FUM3"/>
<dbReference type="GO" id="GO:0008855">
    <property type="term" value="F:exodeoxyribonuclease VII activity"/>
    <property type="evidence" value="ECO:0007669"/>
    <property type="project" value="InterPro"/>
</dbReference>
<keyword evidence="8" id="KW-1185">Reference proteome</keyword>
<proteinExistence type="predicted"/>
<evidence type="ECO:0000313" key="7">
    <source>
        <dbReference type="EMBL" id="ELZ62284.1"/>
    </source>
</evidence>
<accession>M0FUM3</accession>
<dbReference type="EMBL" id="AOJO01000003">
    <property type="protein sequence ID" value="ELZ62284.1"/>
    <property type="molecule type" value="Genomic_DNA"/>
</dbReference>
<organism evidence="7 8">
    <name type="scientific">Halorubrum hochstenium ATCC 700873</name>
    <dbReference type="NCBI Taxonomy" id="1227481"/>
    <lineage>
        <taxon>Archaea</taxon>
        <taxon>Methanobacteriati</taxon>
        <taxon>Methanobacteriota</taxon>
        <taxon>Stenosarchaea group</taxon>
        <taxon>Halobacteria</taxon>
        <taxon>Halobacteriales</taxon>
        <taxon>Haloferacaceae</taxon>
        <taxon>Halorubrum</taxon>
    </lineage>
</organism>
<dbReference type="OrthoDB" id="60263at2157"/>
<feature type="domain" description="OB-fold nucleic acid binding" evidence="6">
    <location>
        <begin position="20"/>
        <end position="109"/>
    </location>
</feature>
<keyword evidence="2" id="KW-0540">Nuclease</keyword>
<evidence type="ECO:0000256" key="1">
    <source>
        <dbReference type="ARBA" id="ARBA00022490"/>
    </source>
</evidence>
<evidence type="ECO:0000259" key="6">
    <source>
        <dbReference type="Pfam" id="PF13742"/>
    </source>
</evidence>
<comment type="caution">
    <text evidence="7">The sequence shown here is derived from an EMBL/GenBank/DDBJ whole genome shotgun (WGS) entry which is preliminary data.</text>
</comment>
<evidence type="ECO:0000256" key="4">
    <source>
        <dbReference type="ARBA" id="ARBA00022839"/>
    </source>
</evidence>
<evidence type="ECO:0000313" key="8">
    <source>
        <dbReference type="Proteomes" id="UP000011689"/>
    </source>
</evidence>
<dbReference type="Pfam" id="PF13742">
    <property type="entry name" value="tRNA_anti_2"/>
    <property type="match status" value="1"/>
</dbReference>
<sequence>MADAPDTERQAVEPDAREVLSVSQLNDRIASVVQDTPALNGVRCIGEVTDLHKNSTALYFTLTDGDAELPCMIWANRYREMDADLEDGTEVILEGDIDYWVEGGKIDLKPWEVIVVGDGDQAAAVERLRSELEERGWFDDEQKQQPPTFPERVGVVTSLRGDARYDIQNAIHGQDPTVDILVKDATVQGSEAPTSIANGIHHLDRSEDVDAIIVGRGGGSDSNLQAFNTERVAEAIFTANNPVITAIGH</sequence>
<keyword evidence="4 7" id="KW-0269">Exonuclease</keyword>
<feature type="non-terminal residue" evidence="7">
    <location>
        <position position="249"/>
    </location>
</feature>
<gene>
    <name evidence="7" type="ORF">C467_00427</name>
</gene>
<dbReference type="STRING" id="1227481.C467_00427"/>
<dbReference type="CDD" id="cd04489">
    <property type="entry name" value="ExoVII_LU_OBF"/>
    <property type="match status" value="1"/>
</dbReference>
<keyword evidence="1" id="KW-0963">Cytoplasm</keyword>